<protein>
    <submittedName>
        <fullName evidence="6">Origin recognition complex (ORC) subunit 5 carboxy-terminus protein</fullName>
    </submittedName>
</protein>
<evidence type="ECO:0000259" key="5">
    <source>
        <dbReference type="Pfam" id="PF21639"/>
    </source>
</evidence>
<dbReference type="GO" id="GO:0006270">
    <property type="term" value="P:DNA replication initiation"/>
    <property type="evidence" value="ECO:0007669"/>
    <property type="project" value="TreeGrafter"/>
</dbReference>
<dbReference type="Pfam" id="PF21639">
    <property type="entry name" value="ORC5_lid"/>
    <property type="match status" value="1"/>
</dbReference>
<comment type="subcellular location">
    <subcellularLocation>
        <location evidence="1">Nucleus</location>
    </subcellularLocation>
</comment>
<keyword evidence="2" id="KW-0235">DNA replication</keyword>
<dbReference type="OrthoDB" id="365981at2759"/>
<name>A0A5N5QAU0_9AGAM</name>
<evidence type="ECO:0000256" key="1">
    <source>
        <dbReference type="ARBA" id="ARBA00004123"/>
    </source>
</evidence>
<feature type="domain" description="Origin recognition complex subunit 5 C-terminal" evidence="4">
    <location>
        <begin position="417"/>
        <end position="571"/>
    </location>
</feature>
<evidence type="ECO:0000259" key="4">
    <source>
        <dbReference type="Pfam" id="PF14630"/>
    </source>
</evidence>
<dbReference type="InterPro" id="IPR047088">
    <property type="entry name" value="ORC5_C"/>
</dbReference>
<keyword evidence="7" id="KW-1185">Reference proteome</keyword>
<reference evidence="6 7" key="1">
    <citation type="journal article" date="2019" name="Fungal Biol. Biotechnol.">
        <title>Draft genome sequence of fastidious pathogen Ceratobasidium theobromae, which causes vascular-streak dieback in Theobroma cacao.</title>
        <authorList>
            <person name="Ali S.S."/>
            <person name="Asman A."/>
            <person name="Shao J."/>
            <person name="Firmansyah A.P."/>
            <person name="Susilo A.W."/>
            <person name="Rosmana A."/>
            <person name="McMahon P."/>
            <person name="Junaid M."/>
            <person name="Guest D."/>
            <person name="Kheng T.Y."/>
            <person name="Meinhardt L.W."/>
            <person name="Bailey B.A."/>
        </authorList>
    </citation>
    <scope>NUCLEOTIDE SEQUENCE [LARGE SCALE GENOMIC DNA]</scope>
    <source>
        <strain evidence="6 7">CT2</strain>
    </source>
</reference>
<dbReference type="GO" id="GO:0003688">
    <property type="term" value="F:DNA replication origin binding"/>
    <property type="evidence" value="ECO:0007669"/>
    <property type="project" value="TreeGrafter"/>
</dbReference>
<dbReference type="Pfam" id="PF14630">
    <property type="entry name" value="ORC5_C"/>
    <property type="match status" value="1"/>
</dbReference>
<dbReference type="PANTHER" id="PTHR12705">
    <property type="entry name" value="ORIGIN RECOGNITION COMPLEX SUBUNIT 5"/>
    <property type="match status" value="1"/>
</dbReference>
<dbReference type="EMBL" id="SSOP01000435">
    <property type="protein sequence ID" value="KAB5588507.1"/>
    <property type="molecule type" value="Genomic_DNA"/>
</dbReference>
<organism evidence="6 7">
    <name type="scientific">Ceratobasidium theobromae</name>
    <dbReference type="NCBI Taxonomy" id="1582974"/>
    <lineage>
        <taxon>Eukaryota</taxon>
        <taxon>Fungi</taxon>
        <taxon>Dikarya</taxon>
        <taxon>Basidiomycota</taxon>
        <taxon>Agaricomycotina</taxon>
        <taxon>Agaricomycetes</taxon>
        <taxon>Cantharellales</taxon>
        <taxon>Ceratobasidiaceae</taxon>
        <taxon>Ceratobasidium</taxon>
    </lineage>
</organism>
<dbReference type="InterPro" id="IPR048866">
    <property type="entry name" value="ORC5_lid"/>
</dbReference>
<keyword evidence="3" id="KW-0539">Nucleus</keyword>
<comment type="caution">
    <text evidence="6">The sequence shown here is derived from an EMBL/GenBank/DDBJ whole genome shotgun (WGS) entry which is preliminary data.</text>
</comment>
<sequence>MVCEMEMTEAIECYPGRANLLSHLAVLMAAAPPPFMHIFDPHSPRTTCQLIAALLDILSASDDPNIKTLRYASVDACEVVSARQFYDRAINAFAGHRPTRANGFENWAGGTWSDSFDSFTAGLREIVKLFAGAAAKNNPQTDAMDITETEDYYGPLQTPGCNLILVVEHANYLSGSLKELLVTNAAVIFISDVRWDNIRETARACPDPYLIKVPALSREDTIQYLTAHFPSPMILKPAVSPPSGLPPLTAAHDDLVPLRIHFLSAVYDICSPHSRDPSEIAYVVYATWPSFVAPILADWNTIRMSQIPGNDMDVDIDIDDSATKTGELLSQWRRADAAEYPLPTEGTRLRLIRHFSPSILAAFHELHPRRTSARAWAKSHVPPPSFRASQWSSYPQTTPDAERIETPSFDFLNYGSSHTRMLILACYLASYNPSKSDIRVFGRDASGIPKRKNRGYAKGKGKAATAKVPQRLLGPSAFGLERMLAILEALTLEYIDFPGLDEAYEREDTANLETNRVRTLSELAQLAHEGHIVRTGATDSISCSSTFKCNIEYEQIGPVADSLRVPLDELLWDPENQYEYLVVEFNIVGGHVLDEVAGHGIVAQAGGRWDLASGSRDGLSGMVGENLPPDEKGEKRGRTVHSHLLCLHLEALLDSLSTFSGLIPRPVLAFPLTP</sequence>
<evidence type="ECO:0000313" key="6">
    <source>
        <dbReference type="EMBL" id="KAB5588507.1"/>
    </source>
</evidence>
<evidence type="ECO:0000256" key="3">
    <source>
        <dbReference type="ARBA" id="ARBA00023242"/>
    </source>
</evidence>
<gene>
    <name evidence="6" type="ORF">CTheo_8054</name>
</gene>
<dbReference type="AlphaFoldDB" id="A0A5N5QAU0"/>
<evidence type="ECO:0000256" key="2">
    <source>
        <dbReference type="ARBA" id="ARBA00022705"/>
    </source>
</evidence>
<accession>A0A5N5QAU0</accession>
<dbReference type="InterPro" id="IPR020796">
    <property type="entry name" value="ORC5"/>
</dbReference>
<evidence type="ECO:0000313" key="7">
    <source>
        <dbReference type="Proteomes" id="UP000383932"/>
    </source>
</evidence>
<dbReference type="PANTHER" id="PTHR12705:SF0">
    <property type="entry name" value="ORIGIN RECOGNITION COMPLEX SUBUNIT 5"/>
    <property type="match status" value="1"/>
</dbReference>
<feature type="domain" description="ORC5 lid" evidence="5">
    <location>
        <begin position="261"/>
        <end position="297"/>
    </location>
</feature>
<proteinExistence type="predicted"/>
<dbReference type="GO" id="GO:0005664">
    <property type="term" value="C:nuclear origin of replication recognition complex"/>
    <property type="evidence" value="ECO:0007669"/>
    <property type="project" value="TreeGrafter"/>
</dbReference>
<dbReference type="Proteomes" id="UP000383932">
    <property type="component" value="Unassembled WGS sequence"/>
</dbReference>